<organism evidence="3 4">
    <name type="scientific">Streptomyces xinghaiensis</name>
    <dbReference type="NCBI Taxonomy" id="1038928"/>
    <lineage>
        <taxon>Bacteria</taxon>
        <taxon>Bacillati</taxon>
        <taxon>Actinomycetota</taxon>
        <taxon>Actinomycetes</taxon>
        <taxon>Kitasatosporales</taxon>
        <taxon>Streptomycetaceae</taxon>
        <taxon>Streptomyces</taxon>
    </lineage>
</organism>
<evidence type="ECO:0000313" key="4">
    <source>
        <dbReference type="Proteomes" id="UP000028058"/>
    </source>
</evidence>
<proteinExistence type="predicted"/>
<dbReference type="EMBL" id="JNAD02000013">
    <property type="protein sequence ID" value="RKM92493.1"/>
    <property type="molecule type" value="Genomic_DNA"/>
</dbReference>
<sequence>MRADVTRRMARGLAAAAFAVSIAAGGPAPSQARADGPDWLNPCNAPGGKYVCDKAKEGAKWLYDNSGADSVVEGVGEAVDFASDPFGHIEQKLREGTKGLFKAFGEELTGKDPDSPKKERKPEKDEEG</sequence>
<dbReference type="RefSeq" id="WP_043472452.1">
    <property type="nucleotide sequence ID" value="NZ_JNAD02000013.1"/>
</dbReference>
<keyword evidence="4" id="KW-1185">Reference proteome</keyword>
<gene>
    <name evidence="3" type="ORF">SFRA_024120</name>
</gene>
<feature type="signal peptide" evidence="2">
    <location>
        <begin position="1"/>
        <end position="23"/>
    </location>
</feature>
<evidence type="ECO:0000256" key="2">
    <source>
        <dbReference type="SAM" id="SignalP"/>
    </source>
</evidence>
<reference evidence="3 4" key="1">
    <citation type="journal article" date="2014" name="Genome Announc.">
        <title>Draft Genome Sequence of Streptomyces fradiae ATCC 19609, a Strain Highly Sensitive to Antibiotics.</title>
        <authorList>
            <person name="Bekker O.B."/>
            <person name="Klimina K.M."/>
            <person name="Vatlin A.A."/>
            <person name="Zakharevich N.V."/>
            <person name="Kasianov A.S."/>
            <person name="Danilenko V.N."/>
        </authorList>
    </citation>
    <scope>NUCLEOTIDE SEQUENCE [LARGE SCALE GENOMIC DNA]</scope>
    <source>
        <strain evidence="3 4">ATCC 19609</strain>
    </source>
</reference>
<comment type="caution">
    <text evidence="3">The sequence shown here is derived from an EMBL/GenBank/DDBJ whole genome shotgun (WGS) entry which is preliminary data.</text>
</comment>
<dbReference type="PROSITE" id="PS51318">
    <property type="entry name" value="TAT"/>
    <property type="match status" value="1"/>
</dbReference>
<protein>
    <submittedName>
        <fullName evidence="3">Uncharacterized protein</fullName>
    </submittedName>
</protein>
<dbReference type="OrthoDB" id="4335196at2"/>
<feature type="chain" id="PRO_5043188388" evidence="2">
    <location>
        <begin position="24"/>
        <end position="128"/>
    </location>
</feature>
<evidence type="ECO:0000256" key="1">
    <source>
        <dbReference type="SAM" id="MobiDB-lite"/>
    </source>
</evidence>
<name>A0A3R7LL04_9ACTN</name>
<feature type="region of interest" description="Disordered" evidence="1">
    <location>
        <begin position="105"/>
        <end position="128"/>
    </location>
</feature>
<evidence type="ECO:0000313" key="3">
    <source>
        <dbReference type="EMBL" id="RKM92493.1"/>
    </source>
</evidence>
<keyword evidence="2" id="KW-0732">Signal</keyword>
<accession>A0A3R7LL04</accession>
<dbReference type="Proteomes" id="UP000028058">
    <property type="component" value="Unassembled WGS sequence"/>
</dbReference>
<dbReference type="InterPro" id="IPR006311">
    <property type="entry name" value="TAT_signal"/>
</dbReference>
<dbReference type="AlphaFoldDB" id="A0A3R7LL04"/>